<organism evidence="1 2">
    <name type="scientific">Pseudolycoriella hygida</name>
    <dbReference type="NCBI Taxonomy" id="35572"/>
    <lineage>
        <taxon>Eukaryota</taxon>
        <taxon>Metazoa</taxon>
        <taxon>Ecdysozoa</taxon>
        <taxon>Arthropoda</taxon>
        <taxon>Hexapoda</taxon>
        <taxon>Insecta</taxon>
        <taxon>Pterygota</taxon>
        <taxon>Neoptera</taxon>
        <taxon>Endopterygota</taxon>
        <taxon>Diptera</taxon>
        <taxon>Nematocera</taxon>
        <taxon>Sciaroidea</taxon>
        <taxon>Sciaridae</taxon>
        <taxon>Pseudolycoriella</taxon>
    </lineage>
</organism>
<dbReference type="AlphaFoldDB" id="A0A9Q0NEX1"/>
<feature type="non-terminal residue" evidence="1">
    <location>
        <position position="87"/>
    </location>
</feature>
<gene>
    <name evidence="1" type="ORF">Bhyg_03609</name>
</gene>
<dbReference type="EMBL" id="WJQU01000001">
    <property type="protein sequence ID" value="KAJ6648381.1"/>
    <property type="molecule type" value="Genomic_DNA"/>
</dbReference>
<sequence>LFLQIISVLKFICKVDLIPFQYDLQILSVISANNFCVEVHLQSRFNSISIRFTNSKEKRNVEQKEKLIKISRIRQSHRSRLLFEFKE</sequence>
<proteinExistence type="predicted"/>
<comment type="caution">
    <text evidence="1">The sequence shown here is derived from an EMBL/GenBank/DDBJ whole genome shotgun (WGS) entry which is preliminary data.</text>
</comment>
<dbReference type="Proteomes" id="UP001151699">
    <property type="component" value="Chromosome A"/>
</dbReference>
<reference evidence="1" key="1">
    <citation type="submission" date="2022-07" db="EMBL/GenBank/DDBJ databases">
        <authorList>
            <person name="Trinca V."/>
            <person name="Uliana J.V.C."/>
            <person name="Torres T.T."/>
            <person name="Ward R.J."/>
            <person name="Monesi N."/>
        </authorList>
    </citation>
    <scope>NUCLEOTIDE SEQUENCE</scope>
    <source>
        <strain evidence="1">HSMRA1968</strain>
        <tissue evidence="1">Whole embryos</tissue>
    </source>
</reference>
<evidence type="ECO:0000313" key="1">
    <source>
        <dbReference type="EMBL" id="KAJ6648381.1"/>
    </source>
</evidence>
<accession>A0A9Q0NEX1</accession>
<evidence type="ECO:0000313" key="2">
    <source>
        <dbReference type="Proteomes" id="UP001151699"/>
    </source>
</evidence>
<name>A0A9Q0NEX1_9DIPT</name>
<keyword evidence="2" id="KW-1185">Reference proteome</keyword>
<feature type="non-terminal residue" evidence="1">
    <location>
        <position position="1"/>
    </location>
</feature>
<protein>
    <submittedName>
        <fullName evidence="1">Uncharacterized protein</fullName>
    </submittedName>
</protein>